<evidence type="ECO:0000259" key="2">
    <source>
        <dbReference type="Pfam" id="PF05170"/>
    </source>
</evidence>
<name>A0A272EQG0_9RHOO</name>
<feature type="domain" description="AsmA" evidence="2">
    <location>
        <begin position="13"/>
        <end position="167"/>
    </location>
</feature>
<accession>A0A272EQG0</accession>
<dbReference type="Pfam" id="PF05170">
    <property type="entry name" value="AsmA"/>
    <property type="match status" value="1"/>
</dbReference>
<evidence type="ECO:0000256" key="1">
    <source>
        <dbReference type="SAM" id="MobiDB-lite"/>
    </source>
</evidence>
<dbReference type="GO" id="GO:0005886">
    <property type="term" value="C:plasma membrane"/>
    <property type="evidence" value="ECO:0007669"/>
    <property type="project" value="TreeGrafter"/>
</dbReference>
<dbReference type="EMBL" id="NMRN01000041">
    <property type="protein sequence ID" value="PAS92331.1"/>
    <property type="molecule type" value="Genomic_DNA"/>
</dbReference>
<evidence type="ECO:0000313" key="4">
    <source>
        <dbReference type="EMBL" id="PAS92331.1"/>
    </source>
</evidence>
<dbReference type="InterPro" id="IPR052894">
    <property type="entry name" value="AsmA-related"/>
</dbReference>
<evidence type="ECO:0000313" key="5">
    <source>
        <dbReference type="Proteomes" id="UP000216107"/>
    </source>
</evidence>
<evidence type="ECO:0000313" key="6">
    <source>
        <dbReference type="Proteomes" id="UP000623509"/>
    </source>
</evidence>
<dbReference type="Proteomes" id="UP000623509">
    <property type="component" value="Unassembled WGS sequence"/>
</dbReference>
<gene>
    <name evidence="3" type="ORF">BGI27_12645</name>
    <name evidence="4" type="ORF">CGU29_12110</name>
</gene>
<dbReference type="RefSeq" id="WP_095525234.1">
    <property type="nucleotide sequence ID" value="NZ_MDUX01000045.1"/>
</dbReference>
<dbReference type="PANTHER" id="PTHR30441">
    <property type="entry name" value="DUF748 DOMAIN-CONTAINING PROTEIN"/>
    <property type="match status" value="1"/>
</dbReference>
<feature type="compositionally biased region" description="Polar residues" evidence="1">
    <location>
        <begin position="141"/>
        <end position="150"/>
    </location>
</feature>
<dbReference type="EMBL" id="MDUX01000045">
    <property type="protein sequence ID" value="KAF7598538.1"/>
    <property type="molecule type" value="Genomic_DNA"/>
</dbReference>
<dbReference type="PANTHER" id="PTHR30441:SF8">
    <property type="entry name" value="DUF748 DOMAIN-CONTAINING PROTEIN"/>
    <property type="match status" value="1"/>
</dbReference>
<proteinExistence type="predicted"/>
<reference evidence="4 5" key="2">
    <citation type="submission" date="2017-07" db="EMBL/GenBank/DDBJ databases">
        <title>Candidatus Dactylopiibacterium carminicum, a nitrogen-fixing symbiont of the cochineal insect Dactylopius coccus and Dactylopius opuntiae (Hemiptera: Coccoidea: Dactylopiidae).</title>
        <authorList>
            <person name="Vera A."/>
        </authorList>
    </citation>
    <scope>NUCLEOTIDE SEQUENCE [LARGE SCALE GENOMIC DNA]</scope>
    <source>
        <strain evidence="4 5">NFDCM</strain>
    </source>
</reference>
<dbReference type="OrthoDB" id="9766390at2"/>
<keyword evidence="6" id="KW-1185">Reference proteome</keyword>
<organism evidence="4 5">
    <name type="scientific">Candidatus Dactylopiibacterium carminicum</name>
    <dbReference type="NCBI Taxonomy" id="857335"/>
    <lineage>
        <taxon>Bacteria</taxon>
        <taxon>Pseudomonadati</taxon>
        <taxon>Pseudomonadota</taxon>
        <taxon>Betaproteobacteria</taxon>
        <taxon>Rhodocyclales</taxon>
        <taxon>Rhodocyclaceae</taxon>
        <taxon>Candidatus Dactylopiibacterium</taxon>
    </lineage>
</organism>
<dbReference type="InterPro" id="IPR007844">
    <property type="entry name" value="AsmA"/>
</dbReference>
<dbReference type="AlphaFoldDB" id="A0A272EQG0"/>
<dbReference type="Proteomes" id="UP000216107">
    <property type="component" value="Unassembled WGS sequence"/>
</dbReference>
<evidence type="ECO:0000313" key="3">
    <source>
        <dbReference type="EMBL" id="KAF7598538.1"/>
    </source>
</evidence>
<sequence>MNRHLLRNLVLAALGLLGLGLAAVTIWLWQLDPREIARLIANQSEARLGRTLQIDGNIGFRLSLQPTLKVEQVRFANAQWGSSPDMLRVGSAEVQLAILPLFKGEVEIKRIVLDSPEILLETNARGEKNRLFTPTGKTGAGTDTSNTPSRQSRIDIAQVDIRNATIDFRPAPPAKQQQFQIDSLMLNSSDGRSQLTARLKALGLPATIDGNLPDPLSLANATSPETLRLNIVLAGDTKIVLDGTMDLRPEAQKADRLALDLHLQAPRPTELARQIDIILPRLPSLELQGKLRLNADTIRLETLLAQLGNSQFAGSVSMNLKTSAINAALKASRIDLREIGEPILPAGGNLPAAQRPADARVFSDAPLPLATLARLNAQADLQADALILKDGRQLQGLSASLRAAGGRVRLTPAQLQIEGKPLRLSLNADASNGKTLGVDATLEGQAIPLPALIALLGQNAADTRGGPTDLAVRLTAQGSSTRSLMASANGDVRIVVGEGRWDNRLLESAGNLAQFFNALDPQGSSGTSTLKCAVIRFPVRQGIATIDNGIALETDRLLLSAGGSVDLRNETLDIGARPSPPNGLGGDLTKLAQLVRLSGTFANPRVTTDQKAAAATALELGIAAATQGKGALAQLLKPSAQTTQPCDLALGKAVSKSANEKAATPQNEQRAPAQEINKAVDALKRLFR</sequence>
<feature type="region of interest" description="Disordered" evidence="1">
    <location>
        <begin position="654"/>
        <end position="675"/>
    </location>
</feature>
<protein>
    <recommendedName>
        <fullName evidence="2">AsmA domain-containing protein</fullName>
    </recommendedName>
</protein>
<reference evidence="3 6" key="1">
    <citation type="submission" date="2016-08" db="EMBL/GenBank/DDBJ databases">
        <title>Candidatus Dactylopiibacterium carminicum genome sequence.</title>
        <authorList>
            <person name="Ramirez-Puebla S.T."/>
            <person name="Ormeno-Orrillo E."/>
            <person name="Vera-Ponce De Leon A."/>
            <person name="Luis L."/>
            <person name="Sanchez-Flores A."/>
            <person name="Monica R."/>
            <person name="Martinez-Romero E."/>
        </authorList>
    </citation>
    <scope>NUCLEOTIDE SEQUENCE [LARGE SCALE GENOMIC DNA]</scope>
    <source>
        <strain evidence="3">END1</strain>
    </source>
</reference>
<comment type="caution">
    <text evidence="4">The sequence shown here is derived from an EMBL/GenBank/DDBJ whole genome shotgun (WGS) entry which is preliminary data.</text>
</comment>
<feature type="region of interest" description="Disordered" evidence="1">
    <location>
        <begin position="130"/>
        <end position="150"/>
    </location>
</feature>
<dbReference type="GO" id="GO:0090313">
    <property type="term" value="P:regulation of protein targeting to membrane"/>
    <property type="evidence" value="ECO:0007669"/>
    <property type="project" value="TreeGrafter"/>
</dbReference>